<dbReference type="PANTHER" id="PTHR43707">
    <property type="entry name" value="HISTIDYL-TRNA SYNTHETASE"/>
    <property type="match status" value="1"/>
</dbReference>
<evidence type="ECO:0000313" key="12">
    <source>
        <dbReference type="Proteomes" id="UP000242999"/>
    </source>
</evidence>
<dbReference type="RefSeq" id="WP_093308262.1">
    <property type="nucleotide sequence ID" value="NZ_FNYH01000001.1"/>
</dbReference>
<dbReference type="NCBIfam" id="NF008935">
    <property type="entry name" value="PRK12292.1-1"/>
    <property type="match status" value="1"/>
</dbReference>
<gene>
    <name evidence="8" type="primary">hisZ</name>
    <name evidence="11" type="ORF">SAMN05421831_101397</name>
</gene>
<dbReference type="Gene3D" id="3.30.930.10">
    <property type="entry name" value="Bira Bifunctional Protein, Domain 2"/>
    <property type="match status" value="1"/>
</dbReference>
<comment type="similarity">
    <text evidence="3 8">Belongs to the class-II aminoacyl-tRNA synthetase family. HisZ subfamily.</text>
</comment>
<dbReference type="Pfam" id="PF13393">
    <property type="entry name" value="tRNA-synt_His"/>
    <property type="match status" value="1"/>
</dbReference>
<evidence type="ECO:0000256" key="8">
    <source>
        <dbReference type="HAMAP-Rule" id="MF_00125"/>
    </source>
</evidence>
<feature type="binding site" evidence="9">
    <location>
        <position position="275"/>
    </location>
    <ligand>
        <name>L-histidine</name>
        <dbReference type="ChEBI" id="CHEBI:57595"/>
    </ligand>
</feature>
<dbReference type="GO" id="GO:0000105">
    <property type="term" value="P:L-histidine biosynthetic process"/>
    <property type="evidence" value="ECO:0007669"/>
    <property type="project" value="UniProtKB-UniRule"/>
</dbReference>
<keyword evidence="12" id="KW-1185">Reference proteome</keyword>
<sequence length="402" mass="44566">MTIADRWLLPDGMEELLPPRAYTLEALRRKLLDLLAAWGYDLVIPPSAEYLESLLTGVGKDLDLQTFKVTDQSSGRLMGVSADVTPQVARIDAHSLSCEGEGIARLCYCHPVLRTRADNPLSSRSPIQLGAELFGHAGLPSDLEILSLMLATLEAAELDQIHLDLGHVNIYRTLINQAQIDEQEAEAIFAALQDKRFADLDTLLQAYVECAQVRAHLTALAHLHGDMRVLEQAKRDLQGAPESVQAALVQLEQIAHWIQASYPQVTLYFDLAELRGFNYHTGIMFAAYVPQWGQAIAKGGRYDETGKVFGRARPATGFSVDLKLLVALQELQHPQTHQRKHLGVLAPVQAYTDAQLMHKIRALRAQGERVWVDLAGEGTKAHPACDRQWVQNAQGEWVISPL</sequence>
<evidence type="ECO:0000256" key="9">
    <source>
        <dbReference type="PIRSR" id="PIRSR001549-1"/>
    </source>
</evidence>
<dbReference type="PIRSF" id="PIRSF001549">
    <property type="entry name" value="His-tRNA_synth"/>
    <property type="match status" value="1"/>
</dbReference>
<accession>A0A1H6QRG1</accession>
<proteinExistence type="inferred from homology"/>
<keyword evidence="8" id="KW-0028">Amino-acid biosynthesis</keyword>
<feature type="binding site" evidence="9">
    <location>
        <begin position="83"/>
        <end position="85"/>
    </location>
    <ligand>
        <name>L-histidine</name>
        <dbReference type="ChEBI" id="CHEBI:57595"/>
    </ligand>
</feature>
<evidence type="ECO:0000256" key="2">
    <source>
        <dbReference type="ARBA" id="ARBA00004667"/>
    </source>
</evidence>
<dbReference type="UniPathway" id="UPA00031">
    <property type="reaction ID" value="UER00006"/>
</dbReference>
<evidence type="ECO:0000313" key="11">
    <source>
        <dbReference type="EMBL" id="SEI41562.1"/>
    </source>
</evidence>
<dbReference type="InterPro" id="IPR045864">
    <property type="entry name" value="aa-tRNA-synth_II/BPL/LPL"/>
</dbReference>
<keyword evidence="6 8" id="KW-0963">Cytoplasm</keyword>
<dbReference type="HAMAP" id="MF_00125">
    <property type="entry name" value="HisZ"/>
    <property type="match status" value="1"/>
</dbReference>
<protein>
    <recommendedName>
        <fullName evidence="5 8">ATP phosphoribosyltransferase regulatory subunit</fullName>
    </recommendedName>
</protein>
<feature type="binding site" evidence="9">
    <location>
        <position position="128"/>
    </location>
    <ligand>
        <name>L-histidine</name>
        <dbReference type="ChEBI" id="CHEBI:57595"/>
    </ligand>
</feature>
<keyword evidence="11" id="KW-0328">Glycosyltransferase</keyword>
<dbReference type="InterPro" id="IPR041715">
    <property type="entry name" value="HisRS-like_core"/>
</dbReference>
<dbReference type="EMBL" id="FNYH01000001">
    <property type="protein sequence ID" value="SEI41562.1"/>
    <property type="molecule type" value="Genomic_DNA"/>
</dbReference>
<dbReference type="NCBIfam" id="TIGR00443">
    <property type="entry name" value="hisZ_biosyn_reg"/>
    <property type="match status" value="1"/>
</dbReference>
<reference evidence="12" key="1">
    <citation type="submission" date="2016-10" db="EMBL/GenBank/DDBJ databases">
        <authorList>
            <person name="Varghese N."/>
            <person name="Submissions S."/>
        </authorList>
    </citation>
    <scope>NUCLEOTIDE SEQUENCE [LARGE SCALE GENOMIC DNA]</scope>
    <source>
        <strain evidence="12">DSM 7165</strain>
    </source>
</reference>
<comment type="subunit">
    <text evidence="4 8">Heteromultimer composed of HisG and HisZ subunits.</text>
</comment>
<dbReference type="SUPFAM" id="SSF55681">
    <property type="entry name" value="Class II aaRS and biotin synthetases"/>
    <property type="match status" value="1"/>
</dbReference>
<comment type="function">
    <text evidence="7 8">Required for the first step of histidine biosynthesis. May allow the feedback regulation of ATP phosphoribosyltransferase activity by histidine.</text>
</comment>
<evidence type="ECO:0000256" key="1">
    <source>
        <dbReference type="ARBA" id="ARBA00004496"/>
    </source>
</evidence>
<evidence type="ECO:0000259" key="10">
    <source>
        <dbReference type="Pfam" id="PF13393"/>
    </source>
</evidence>
<feature type="binding site" evidence="9">
    <location>
        <position position="114"/>
    </location>
    <ligand>
        <name>L-histidine</name>
        <dbReference type="ChEBI" id="CHEBI:57595"/>
    </ligand>
</feature>
<dbReference type="GO" id="GO:0005737">
    <property type="term" value="C:cytoplasm"/>
    <property type="evidence" value="ECO:0007669"/>
    <property type="project" value="UniProtKB-SubCell"/>
</dbReference>
<dbReference type="InterPro" id="IPR004517">
    <property type="entry name" value="HisZ"/>
</dbReference>
<evidence type="ECO:0000256" key="6">
    <source>
        <dbReference type="ARBA" id="ARBA00022490"/>
    </source>
</evidence>
<name>A0A1H6QRG1_9GAMM</name>
<evidence type="ECO:0000256" key="3">
    <source>
        <dbReference type="ARBA" id="ARBA00005539"/>
    </source>
</evidence>
<comment type="pathway">
    <text evidence="2 8">Amino-acid biosynthesis; L-histidine biosynthesis; L-histidine from 5-phospho-alpha-D-ribose 1-diphosphate: step 1/9.</text>
</comment>
<feature type="binding site" evidence="9">
    <location>
        <position position="132"/>
    </location>
    <ligand>
        <name>L-histidine</name>
        <dbReference type="ChEBI" id="CHEBI:57595"/>
    </ligand>
</feature>
<keyword evidence="11" id="KW-0808">Transferase</keyword>
<evidence type="ECO:0000256" key="5">
    <source>
        <dbReference type="ARBA" id="ARBA00020397"/>
    </source>
</evidence>
<comment type="subcellular location">
    <subcellularLocation>
        <location evidence="1 8">Cytoplasm</location>
    </subcellularLocation>
</comment>
<dbReference type="PANTHER" id="PTHR43707:SF1">
    <property type="entry name" value="HISTIDINE--TRNA LIGASE, MITOCHONDRIAL-RELATED"/>
    <property type="match status" value="1"/>
</dbReference>
<dbReference type="AlphaFoldDB" id="A0A1H6QRG1"/>
<dbReference type="GO" id="GO:0016757">
    <property type="term" value="F:glycosyltransferase activity"/>
    <property type="evidence" value="ECO:0007669"/>
    <property type="project" value="UniProtKB-KW"/>
</dbReference>
<dbReference type="STRING" id="64971.SAMN05421831_101397"/>
<feature type="domain" description="Class II Histidinyl-tRNA synthetase (HisRS)-like catalytic core" evidence="10">
    <location>
        <begin position="12"/>
        <end position="324"/>
    </location>
</feature>
<keyword evidence="8" id="KW-0368">Histidine biosynthesis</keyword>
<evidence type="ECO:0000256" key="7">
    <source>
        <dbReference type="ARBA" id="ARBA00025246"/>
    </source>
</evidence>
<dbReference type="GO" id="GO:0006427">
    <property type="term" value="P:histidyl-tRNA aminoacylation"/>
    <property type="evidence" value="ECO:0007669"/>
    <property type="project" value="TreeGrafter"/>
</dbReference>
<dbReference type="InterPro" id="IPR004516">
    <property type="entry name" value="HisRS/HisZ"/>
</dbReference>
<dbReference type="CDD" id="cd00773">
    <property type="entry name" value="HisRS-like_core"/>
    <property type="match status" value="1"/>
</dbReference>
<organism evidence="11 12">
    <name type="scientific">Allopseudospirillum japonicum</name>
    <dbReference type="NCBI Taxonomy" id="64971"/>
    <lineage>
        <taxon>Bacteria</taxon>
        <taxon>Pseudomonadati</taxon>
        <taxon>Pseudomonadota</taxon>
        <taxon>Gammaproteobacteria</taxon>
        <taxon>Oceanospirillales</taxon>
        <taxon>Oceanospirillaceae</taxon>
        <taxon>Allopseudospirillum</taxon>
    </lineage>
</organism>
<dbReference type="GO" id="GO:0004821">
    <property type="term" value="F:histidine-tRNA ligase activity"/>
    <property type="evidence" value="ECO:0007669"/>
    <property type="project" value="TreeGrafter"/>
</dbReference>
<dbReference type="Proteomes" id="UP000242999">
    <property type="component" value="Unassembled WGS sequence"/>
</dbReference>
<dbReference type="NCBIfam" id="NF009086">
    <property type="entry name" value="PRK12421.1"/>
    <property type="match status" value="1"/>
</dbReference>
<dbReference type="OrthoDB" id="9769617at2"/>
<evidence type="ECO:0000256" key="4">
    <source>
        <dbReference type="ARBA" id="ARBA00011496"/>
    </source>
</evidence>
<comment type="miscellaneous">
    <text evidence="8">This function is generally fulfilled by the C-terminal part of HisG, which is missing in some bacteria such as this one.</text>
</comment>